<feature type="domain" description="GST N-terminal" evidence="3">
    <location>
        <begin position="15"/>
        <end position="96"/>
    </location>
</feature>
<dbReference type="InterPro" id="IPR040079">
    <property type="entry name" value="Glutathione_S-Trfase"/>
</dbReference>
<dbReference type="SUPFAM" id="SSF52833">
    <property type="entry name" value="Thioredoxin-like"/>
    <property type="match status" value="1"/>
</dbReference>
<evidence type="ECO:0000259" key="3">
    <source>
        <dbReference type="PROSITE" id="PS50404"/>
    </source>
</evidence>
<evidence type="ECO:0000259" key="4">
    <source>
        <dbReference type="PROSITE" id="PS50405"/>
    </source>
</evidence>
<dbReference type="InterPro" id="IPR036249">
    <property type="entry name" value="Thioredoxin-like_sf"/>
</dbReference>
<dbReference type="SFLD" id="SFLDS00019">
    <property type="entry name" value="Glutathione_Transferase_(cytos"/>
    <property type="match status" value="1"/>
</dbReference>
<evidence type="ECO:0000313" key="6">
    <source>
        <dbReference type="Proteomes" id="UP001153292"/>
    </source>
</evidence>
<dbReference type="PANTHER" id="PTHR43969">
    <property type="entry name" value="GLUTATHIONE S TRANSFERASE D10, ISOFORM A-RELATED"/>
    <property type="match status" value="1"/>
</dbReference>
<organism evidence="5 6">
    <name type="scientific">Chilo suppressalis</name>
    <name type="common">Asiatic rice borer moth</name>
    <dbReference type="NCBI Taxonomy" id="168631"/>
    <lineage>
        <taxon>Eukaryota</taxon>
        <taxon>Metazoa</taxon>
        <taxon>Ecdysozoa</taxon>
        <taxon>Arthropoda</taxon>
        <taxon>Hexapoda</taxon>
        <taxon>Insecta</taxon>
        <taxon>Pterygota</taxon>
        <taxon>Neoptera</taxon>
        <taxon>Endopterygota</taxon>
        <taxon>Lepidoptera</taxon>
        <taxon>Glossata</taxon>
        <taxon>Ditrysia</taxon>
        <taxon>Pyraloidea</taxon>
        <taxon>Crambidae</taxon>
        <taxon>Crambinae</taxon>
        <taxon>Chilo</taxon>
    </lineage>
</organism>
<dbReference type="InterPro" id="IPR004046">
    <property type="entry name" value="GST_C"/>
</dbReference>
<dbReference type="InterPro" id="IPR010987">
    <property type="entry name" value="Glutathione-S-Trfase_C-like"/>
</dbReference>
<reference evidence="5" key="1">
    <citation type="submission" date="2021-12" db="EMBL/GenBank/DDBJ databases">
        <authorList>
            <person name="King R."/>
        </authorList>
    </citation>
    <scope>NUCLEOTIDE SEQUENCE</scope>
</reference>
<dbReference type="Gene3D" id="3.40.30.10">
    <property type="entry name" value="Glutaredoxin"/>
    <property type="match status" value="1"/>
</dbReference>
<accession>A0ABN8B4W8</accession>
<dbReference type="Pfam" id="PF02798">
    <property type="entry name" value="GST_N"/>
    <property type="match status" value="1"/>
</dbReference>
<dbReference type="PANTHER" id="PTHR43969:SF9">
    <property type="entry name" value="GLUTATHIONE S TRANSFERASE D10, ISOFORM A-RELATED"/>
    <property type="match status" value="1"/>
</dbReference>
<dbReference type="Proteomes" id="UP001153292">
    <property type="component" value="Chromosome 19"/>
</dbReference>
<evidence type="ECO:0000313" key="5">
    <source>
        <dbReference type="EMBL" id="CAH0401106.1"/>
    </source>
</evidence>
<keyword evidence="6" id="KW-1185">Reference proteome</keyword>
<dbReference type="PROSITE" id="PS50405">
    <property type="entry name" value="GST_CTER"/>
    <property type="match status" value="1"/>
</dbReference>
<comment type="similarity">
    <text evidence="2">Belongs to the GST superfamily.</text>
</comment>
<protein>
    <submittedName>
        <fullName evidence="5">Uncharacterized protein</fullName>
    </submittedName>
</protein>
<dbReference type="SUPFAM" id="SSF47616">
    <property type="entry name" value="GST C-terminal domain-like"/>
    <property type="match status" value="1"/>
</dbReference>
<dbReference type="InterPro" id="IPR036282">
    <property type="entry name" value="Glutathione-S-Trfase_C_sf"/>
</dbReference>
<dbReference type="EMBL" id="OU963912">
    <property type="protein sequence ID" value="CAH0401106.1"/>
    <property type="molecule type" value="Genomic_DNA"/>
</dbReference>
<gene>
    <name evidence="5" type="ORF">CHILSU_LOCUS4318</name>
</gene>
<evidence type="ECO:0000256" key="1">
    <source>
        <dbReference type="ARBA" id="ARBA00011738"/>
    </source>
</evidence>
<dbReference type="InterPro" id="IPR004045">
    <property type="entry name" value="Glutathione_S-Trfase_N"/>
</dbReference>
<comment type="subunit">
    <text evidence="1">Homodimer.</text>
</comment>
<name>A0ABN8B4W8_CHISP</name>
<dbReference type="SFLD" id="SFLDG00358">
    <property type="entry name" value="Main_(cytGST)"/>
    <property type="match status" value="1"/>
</dbReference>
<dbReference type="Gene3D" id="1.20.1050.10">
    <property type="match status" value="1"/>
</dbReference>
<dbReference type="PROSITE" id="PS50404">
    <property type="entry name" value="GST_NTER"/>
    <property type="match status" value="1"/>
</dbReference>
<dbReference type="Pfam" id="PF00043">
    <property type="entry name" value="GST_C"/>
    <property type="match status" value="1"/>
</dbReference>
<proteinExistence type="inferred from homology"/>
<sequence length="253" mass="28159">MGAGGSKTIIAGGLKHCTLWKADRSPSCRAVMMALDALNLSITEVDVNMDKGEHKSPELTTLNPLQTLPIFKDRELILNDSHAISMYLANRYSTSDQLLPRDPGRMSVIAQLMHFDSGILYPRYQMAANPILYENCNFVMPQHVCDIECAYNDLETMLAGKTWLAGDTTTLADISVAATVSTLNVLVPIDHTRYPRLSSWLDQMSEEIYFITANKTGLGEFTRRIDRGTVCDDSVFKCPRSSTSRRGSVTERN</sequence>
<evidence type="ECO:0000256" key="2">
    <source>
        <dbReference type="RuleBase" id="RU003494"/>
    </source>
</evidence>
<dbReference type="CDD" id="cd03177">
    <property type="entry name" value="GST_C_Delta_Epsilon"/>
    <property type="match status" value="1"/>
</dbReference>
<feature type="domain" description="GST C-terminal" evidence="4">
    <location>
        <begin position="102"/>
        <end position="229"/>
    </location>
</feature>